<feature type="domain" description="Protein kinase" evidence="2">
    <location>
        <begin position="1"/>
        <end position="396"/>
    </location>
</feature>
<dbReference type="GO" id="GO:0004674">
    <property type="term" value="F:protein serine/threonine kinase activity"/>
    <property type="evidence" value="ECO:0007669"/>
    <property type="project" value="TreeGrafter"/>
</dbReference>
<comment type="caution">
    <text evidence="3">The sequence shown here is derived from an EMBL/GenBank/DDBJ whole genome shotgun (WGS) entry which is preliminary data.</text>
</comment>
<dbReference type="Gene3D" id="1.10.510.10">
    <property type="entry name" value="Transferase(Phosphotransferase) domain 1"/>
    <property type="match status" value="1"/>
</dbReference>
<dbReference type="AlphaFoldDB" id="A0A428SKJ1"/>
<feature type="compositionally biased region" description="Low complexity" evidence="1">
    <location>
        <begin position="565"/>
        <end position="578"/>
    </location>
</feature>
<dbReference type="Proteomes" id="UP000287144">
    <property type="component" value="Unassembled WGS sequence"/>
</dbReference>
<dbReference type="PANTHER" id="PTHR24359:SF37">
    <property type="entry name" value="PROTEIN KINASE DOMAIN-CONTAINING PROTEIN"/>
    <property type="match status" value="1"/>
</dbReference>
<dbReference type="GO" id="GO:0005524">
    <property type="term" value="F:ATP binding"/>
    <property type="evidence" value="ECO:0007669"/>
    <property type="project" value="InterPro"/>
</dbReference>
<dbReference type="PANTHER" id="PTHR24359">
    <property type="entry name" value="SERINE/THREONINE-PROTEIN KINASE SBK1"/>
    <property type="match status" value="1"/>
</dbReference>
<sequence>MEARACGLSGKSDPPQASNSEHQDLKTRLLNARVEVSGGQHFIPSPCVEALLTEGRLKEELSEKLPRASSQELDDLVGQIRSRTVPGGTVRSPCLRIFAILVLIDRLDDIKSFIQTGLSDKDLPLSERHLQQVFDDTDPSDKHWTLEARERFSTQQWELCAPYFLSSGPESSKVTYYEFDEKTILPFTVKESEKTGTFGTVRKVEIHPHHHHFTNQNASAPVFALKKLISPNKDDFDTELRALQRFNKQNERRHRENRLTPTYRAPEYDLNRGVTTQAYDVWSLGCLFLEFVTWMLTGSPGVDDKFTAARTMDGLQERLDDSYFIIKRDEARRTLRAEIKPSVTQWIAQLRELPSCTNSLRTLLDLIENRMLVINVEERIQAAECISILAEAESQVHNNSSDRILLLEDSTNEHEEGDKSFDSLLENQLTQKNGIENLRLEVLSTTSHKVSNFDKLRLRAERHVGHQLDWYPFPPVNRRPVSAEARLIWHFGGKEMSIFLNRHQLERYRNHIRAFNPSILPTNNAPQSSSPPVSSSLTFRWHALCSNIMKALRSWQRTSGPGSQSAATTPPSNTTASTGKESYFCVDKYWTGVKQTSMYTVPAIDLLEDDYQLFITLRKSLTAARGSWLHRLSSWRICTGFTFLFDNCDLVTAFEQKANGKSQEICEGYEYSCVPNLDLDEHMQLMAEVMLQGLQEPERGRNSRAVLDGIPKLQAPPGIHRKQFNSGWGFYTTQGFSLVRVLLW</sequence>
<dbReference type="InterPro" id="IPR000719">
    <property type="entry name" value="Prot_kinase_dom"/>
</dbReference>
<dbReference type="SUPFAM" id="SSF56112">
    <property type="entry name" value="Protein kinase-like (PK-like)"/>
    <property type="match status" value="1"/>
</dbReference>
<evidence type="ECO:0000313" key="3">
    <source>
        <dbReference type="EMBL" id="RSL90266.1"/>
    </source>
</evidence>
<dbReference type="PROSITE" id="PS50011">
    <property type="entry name" value="PROTEIN_KINASE_DOM"/>
    <property type="match status" value="1"/>
</dbReference>
<evidence type="ECO:0000313" key="4">
    <source>
        <dbReference type="Proteomes" id="UP000287144"/>
    </source>
</evidence>
<feature type="region of interest" description="Disordered" evidence="1">
    <location>
        <begin position="1"/>
        <end position="23"/>
    </location>
</feature>
<reference evidence="3 4" key="1">
    <citation type="submission" date="2017-06" db="EMBL/GenBank/DDBJ databases">
        <title>Comparative genomic analysis of Ambrosia Fusariam Clade fungi.</title>
        <authorList>
            <person name="Stajich J.E."/>
            <person name="Carrillo J."/>
            <person name="Kijimoto T."/>
            <person name="Eskalen A."/>
            <person name="O'Donnell K."/>
            <person name="Kasson M."/>
        </authorList>
    </citation>
    <scope>NUCLEOTIDE SEQUENCE [LARGE SCALE GENOMIC DNA]</scope>
    <source>
        <strain evidence="3 4">NRRL62579</strain>
    </source>
</reference>
<gene>
    <name evidence="3" type="ORF">CEP52_014630</name>
</gene>
<dbReference type="STRING" id="1325735.A0A428SKJ1"/>
<protein>
    <recommendedName>
        <fullName evidence="2">Protein kinase domain-containing protein</fullName>
    </recommendedName>
</protein>
<feature type="region of interest" description="Disordered" evidence="1">
    <location>
        <begin position="557"/>
        <end position="578"/>
    </location>
</feature>
<name>A0A428SKJ1_9HYPO</name>
<evidence type="ECO:0000256" key="1">
    <source>
        <dbReference type="SAM" id="MobiDB-lite"/>
    </source>
</evidence>
<keyword evidence="4" id="KW-1185">Reference proteome</keyword>
<proteinExistence type="predicted"/>
<dbReference type="EMBL" id="NKCK01000233">
    <property type="protein sequence ID" value="RSL90266.1"/>
    <property type="molecule type" value="Genomic_DNA"/>
</dbReference>
<dbReference type="InterPro" id="IPR011009">
    <property type="entry name" value="Kinase-like_dom_sf"/>
</dbReference>
<evidence type="ECO:0000259" key="2">
    <source>
        <dbReference type="PROSITE" id="PS50011"/>
    </source>
</evidence>
<accession>A0A428SKJ1</accession>
<organism evidence="3 4">
    <name type="scientific">Fusarium oligoseptatum</name>
    <dbReference type="NCBI Taxonomy" id="2604345"/>
    <lineage>
        <taxon>Eukaryota</taxon>
        <taxon>Fungi</taxon>
        <taxon>Dikarya</taxon>
        <taxon>Ascomycota</taxon>
        <taxon>Pezizomycotina</taxon>
        <taxon>Sordariomycetes</taxon>
        <taxon>Hypocreomycetidae</taxon>
        <taxon>Hypocreales</taxon>
        <taxon>Nectriaceae</taxon>
        <taxon>Fusarium</taxon>
        <taxon>Fusarium solani species complex</taxon>
    </lineage>
</organism>